<name>A0AAN6Z003_9PEZI</name>
<evidence type="ECO:0000313" key="2">
    <source>
        <dbReference type="EMBL" id="KAK4119947.1"/>
    </source>
</evidence>
<reference evidence="2" key="1">
    <citation type="journal article" date="2023" name="Mol. Phylogenet. Evol.">
        <title>Genome-scale phylogeny and comparative genomics of the fungal order Sordariales.</title>
        <authorList>
            <person name="Hensen N."/>
            <person name="Bonometti L."/>
            <person name="Westerberg I."/>
            <person name="Brannstrom I.O."/>
            <person name="Guillou S."/>
            <person name="Cros-Aarteil S."/>
            <person name="Calhoun S."/>
            <person name="Haridas S."/>
            <person name="Kuo A."/>
            <person name="Mondo S."/>
            <person name="Pangilinan J."/>
            <person name="Riley R."/>
            <person name="LaButti K."/>
            <person name="Andreopoulos B."/>
            <person name="Lipzen A."/>
            <person name="Chen C."/>
            <person name="Yan M."/>
            <person name="Daum C."/>
            <person name="Ng V."/>
            <person name="Clum A."/>
            <person name="Steindorff A."/>
            <person name="Ohm R.A."/>
            <person name="Martin F."/>
            <person name="Silar P."/>
            <person name="Natvig D.O."/>
            <person name="Lalanne C."/>
            <person name="Gautier V."/>
            <person name="Ament-Velasquez S.L."/>
            <person name="Kruys A."/>
            <person name="Hutchinson M.I."/>
            <person name="Powell A.J."/>
            <person name="Barry K."/>
            <person name="Miller A.N."/>
            <person name="Grigoriev I.V."/>
            <person name="Debuchy R."/>
            <person name="Gladieux P."/>
            <person name="Hiltunen Thoren M."/>
            <person name="Johannesson H."/>
        </authorList>
    </citation>
    <scope>NUCLEOTIDE SEQUENCE</scope>
    <source>
        <strain evidence="2">CBS 731.68</strain>
    </source>
</reference>
<dbReference type="EMBL" id="MU853243">
    <property type="protein sequence ID" value="KAK4119947.1"/>
    <property type="molecule type" value="Genomic_DNA"/>
</dbReference>
<evidence type="ECO:0000256" key="1">
    <source>
        <dbReference type="SAM" id="MobiDB-lite"/>
    </source>
</evidence>
<dbReference type="AlphaFoldDB" id="A0AAN6Z003"/>
<organism evidence="2 3">
    <name type="scientific">Parathielavia appendiculata</name>
    <dbReference type="NCBI Taxonomy" id="2587402"/>
    <lineage>
        <taxon>Eukaryota</taxon>
        <taxon>Fungi</taxon>
        <taxon>Dikarya</taxon>
        <taxon>Ascomycota</taxon>
        <taxon>Pezizomycotina</taxon>
        <taxon>Sordariomycetes</taxon>
        <taxon>Sordariomycetidae</taxon>
        <taxon>Sordariales</taxon>
        <taxon>Chaetomiaceae</taxon>
        <taxon>Parathielavia</taxon>
    </lineage>
</organism>
<evidence type="ECO:0000313" key="3">
    <source>
        <dbReference type="Proteomes" id="UP001302602"/>
    </source>
</evidence>
<proteinExistence type="predicted"/>
<feature type="region of interest" description="Disordered" evidence="1">
    <location>
        <begin position="159"/>
        <end position="206"/>
    </location>
</feature>
<sequence>MVASSTETNRKNTPSNSWTPQRLLLSVYLFGSETSGPTPPPLSRRFVPKPRVSSRRHVDAVDAIQRAAGDLDDAPGSGAPPASAVPAPASATPMAAQPSGTGEPYAGTTSTDSQDALPVPRSSHKRPRVEADDASSVAFQAPVISSDLRAAAPFLIQPGLGQAPPPTPHGDGNWTRSPCESPTSQPHGIDSRASHPLPALPTADPQPERSVVHILFRPSSDMFEAAFPGVGLISAMAKSKQEFVGGRGYSAIANFYIYDDMATEMDICLGRADEQSCAYAADRVRTILGNVPGVSVEVQQVCQMKIVVLPHPESVHVGSMLAGIFI</sequence>
<comment type="caution">
    <text evidence="2">The sequence shown here is derived from an EMBL/GenBank/DDBJ whole genome shotgun (WGS) entry which is preliminary data.</text>
</comment>
<gene>
    <name evidence="2" type="ORF">N657DRAFT_244672</name>
</gene>
<protein>
    <submittedName>
        <fullName evidence="2">Uncharacterized protein</fullName>
    </submittedName>
</protein>
<accession>A0AAN6Z003</accession>
<feature type="region of interest" description="Disordered" evidence="1">
    <location>
        <begin position="1"/>
        <end position="136"/>
    </location>
</feature>
<feature type="compositionally biased region" description="Polar residues" evidence="1">
    <location>
        <begin position="174"/>
        <end position="186"/>
    </location>
</feature>
<keyword evidence="3" id="KW-1185">Reference proteome</keyword>
<dbReference type="RefSeq" id="XP_062643720.1">
    <property type="nucleotide sequence ID" value="XM_062786399.1"/>
</dbReference>
<dbReference type="GeneID" id="87823165"/>
<feature type="compositionally biased region" description="Polar residues" evidence="1">
    <location>
        <begin position="1"/>
        <end position="20"/>
    </location>
</feature>
<feature type="compositionally biased region" description="Low complexity" evidence="1">
    <location>
        <begin position="74"/>
        <end position="98"/>
    </location>
</feature>
<feature type="compositionally biased region" description="Basic residues" evidence="1">
    <location>
        <begin position="46"/>
        <end position="55"/>
    </location>
</feature>
<reference evidence="2" key="2">
    <citation type="submission" date="2023-05" db="EMBL/GenBank/DDBJ databases">
        <authorList>
            <consortium name="Lawrence Berkeley National Laboratory"/>
            <person name="Steindorff A."/>
            <person name="Hensen N."/>
            <person name="Bonometti L."/>
            <person name="Westerberg I."/>
            <person name="Brannstrom I.O."/>
            <person name="Guillou S."/>
            <person name="Cros-Aarteil S."/>
            <person name="Calhoun S."/>
            <person name="Haridas S."/>
            <person name="Kuo A."/>
            <person name="Mondo S."/>
            <person name="Pangilinan J."/>
            <person name="Riley R."/>
            <person name="Labutti K."/>
            <person name="Andreopoulos B."/>
            <person name="Lipzen A."/>
            <person name="Chen C."/>
            <person name="Yanf M."/>
            <person name="Daum C."/>
            <person name="Ng V."/>
            <person name="Clum A."/>
            <person name="Ohm R."/>
            <person name="Martin F."/>
            <person name="Silar P."/>
            <person name="Natvig D."/>
            <person name="Lalanne C."/>
            <person name="Gautier V."/>
            <person name="Ament-Velasquez S.L."/>
            <person name="Kruys A."/>
            <person name="Hutchinson M.I."/>
            <person name="Powell A.J."/>
            <person name="Barry K."/>
            <person name="Miller A.N."/>
            <person name="Grigoriev I.V."/>
            <person name="Debuchy R."/>
            <person name="Gladieux P."/>
            <person name="Thoren M.H."/>
            <person name="Johannesson H."/>
        </authorList>
    </citation>
    <scope>NUCLEOTIDE SEQUENCE</scope>
    <source>
        <strain evidence="2">CBS 731.68</strain>
    </source>
</reference>
<dbReference type="Proteomes" id="UP001302602">
    <property type="component" value="Unassembled WGS sequence"/>
</dbReference>